<evidence type="ECO:0000256" key="1">
    <source>
        <dbReference type="ARBA" id="ARBA00004496"/>
    </source>
</evidence>
<dbReference type="FunFam" id="3.30.260.10:FF:000008">
    <property type="entry name" value="T-complex protein 1 subunit theta"/>
    <property type="match status" value="1"/>
</dbReference>
<dbReference type="GO" id="GO:0005524">
    <property type="term" value="F:ATP binding"/>
    <property type="evidence" value="ECO:0007669"/>
    <property type="project" value="UniProtKB-KW"/>
</dbReference>
<dbReference type="InterPro" id="IPR027413">
    <property type="entry name" value="GROEL-like_equatorial_sf"/>
</dbReference>
<dbReference type="InterPro" id="IPR017998">
    <property type="entry name" value="Chaperone_TCP-1"/>
</dbReference>
<evidence type="ECO:0000313" key="9">
    <source>
        <dbReference type="EMBL" id="RZC82896.1"/>
    </source>
</evidence>
<evidence type="ECO:0000256" key="4">
    <source>
        <dbReference type="ARBA" id="ARBA00022741"/>
    </source>
</evidence>
<evidence type="ECO:0000256" key="2">
    <source>
        <dbReference type="ARBA" id="ARBA00008020"/>
    </source>
</evidence>
<dbReference type="PROSITE" id="PS00751">
    <property type="entry name" value="TCP1_2"/>
    <property type="match status" value="1"/>
</dbReference>
<dbReference type="InterPro" id="IPR012721">
    <property type="entry name" value="Chap_CCT_theta"/>
</dbReference>
<comment type="similarity">
    <text evidence="2 8">Belongs to the TCP-1 chaperonin family.</text>
</comment>
<gene>
    <name evidence="9" type="ORF">C5167_045681</name>
</gene>
<dbReference type="SUPFAM" id="SSF54849">
    <property type="entry name" value="GroEL-intermediate domain like"/>
    <property type="match status" value="1"/>
</dbReference>
<dbReference type="InterPro" id="IPR027409">
    <property type="entry name" value="GroEL-like_apical_dom_sf"/>
</dbReference>
<comment type="subcellular location">
    <subcellularLocation>
        <location evidence="1">Cytoplasm</location>
    </subcellularLocation>
</comment>
<sequence length="543" mass="58429">MAGYGINSMLKEGHKHFSGLDEAVMKNIDACKQLSTITRTSLGPNGMNKMVINHLDKLFITNDAATIVSELEVQHPAAKLLVLAGKAQQEEIGDGANLTISFAGELLQNAEELIRMGLHPSEIISGYTKAIDKTIEILESLIEKGSETMDVRNKEEVVSRMKAAVASKQFGQENILCPLIADACIQVCPKNPMNFNVDNIRIAKLQGGGLRNSTIVQGMVLKGDASGSIKRVEKAKIAVFVGGVDTSATETKGTVLIHSAEQLENYAKTEEAKVEELIKSVADSGAKVIVSGAAVGDTALHFCERYKLMVLKISSKFELRRFCRTTGCIALLKLSQPSPDDLGYADSISVEEIGGARVTVVKNEEGGNSVATVLLRGSTDSILDDLERAVDDGVNTYKAMCRDSRIVPGAAATEIELAKQLKEFSFKEIGLDQYAIKKFAESFEMVPKTLAENAGLNSMEIISSLYAEHAAGNSKVGIDLEEGVCKDVTSLDIWDLHVTKLFALKYAADAVCTVLRVDQIIMAKQAGGPRRDQAPAGAGMDED</sequence>
<dbReference type="FunFam" id="3.50.7.10:FF:000008">
    <property type="entry name" value="T-complex protein 1 subunit theta"/>
    <property type="match status" value="1"/>
</dbReference>
<evidence type="ECO:0000256" key="8">
    <source>
        <dbReference type="RuleBase" id="RU004187"/>
    </source>
</evidence>
<dbReference type="SUPFAM" id="SSF48592">
    <property type="entry name" value="GroEL equatorial domain-like"/>
    <property type="match status" value="1"/>
</dbReference>
<dbReference type="Gene3D" id="3.50.7.10">
    <property type="entry name" value="GroEL"/>
    <property type="match status" value="1"/>
</dbReference>
<name>A0A4Y7LCE8_PAPSO</name>
<dbReference type="Gene3D" id="3.30.260.10">
    <property type="entry name" value="TCP-1-like chaperonin intermediate domain"/>
    <property type="match status" value="1"/>
</dbReference>
<dbReference type="NCBIfam" id="TIGR02346">
    <property type="entry name" value="chap_CCT_theta"/>
    <property type="match status" value="1"/>
</dbReference>
<dbReference type="PANTHER" id="PTHR11353">
    <property type="entry name" value="CHAPERONIN"/>
    <property type="match status" value="1"/>
</dbReference>
<keyword evidence="5 8" id="KW-0067">ATP-binding</keyword>
<dbReference type="OrthoDB" id="1748577at2759"/>
<protein>
    <recommendedName>
        <fullName evidence="7">CCT-theta</fullName>
    </recommendedName>
</protein>
<dbReference type="GO" id="GO:0051082">
    <property type="term" value="F:unfolded protein binding"/>
    <property type="evidence" value="ECO:0007669"/>
    <property type="project" value="InterPro"/>
</dbReference>
<dbReference type="Gene3D" id="1.10.560.10">
    <property type="entry name" value="GroEL-like equatorial domain"/>
    <property type="match status" value="1"/>
</dbReference>
<evidence type="ECO:0000256" key="5">
    <source>
        <dbReference type="ARBA" id="ARBA00022840"/>
    </source>
</evidence>
<dbReference type="Proteomes" id="UP000316621">
    <property type="component" value="Chromosome 11"/>
</dbReference>
<dbReference type="EMBL" id="CM010725">
    <property type="protein sequence ID" value="RZC82896.1"/>
    <property type="molecule type" value="Genomic_DNA"/>
</dbReference>
<keyword evidence="3" id="KW-0963">Cytoplasm</keyword>
<dbReference type="InterPro" id="IPR002423">
    <property type="entry name" value="Cpn60/GroEL/TCP-1"/>
</dbReference>
<organism evidence="9 10">
    <name type="scientific">Papaver somniferum</name>
    <name type="common">Opium poppy</name>
    <dbReference type="NCBI Taxonomy" id="3469"/>
    <lineage>
        <taxon>Eukaryota</taxon>
        <taxon>Viridiplantae</taxon>
        <taxon>Streptophyta</taxon>
        <taxon>Embryophyta</taxon>
        <taxon>Tracheophyta</taxon>
        <taxon>Spermatophyta</taxon>
        <taxon>Magnoliopsida</taxon>
        <taxon>Ranunculales</taxon>
        <taxon>Papaveraceae</taxon>
        <taxon>Papaveroideae</taxon>
        <taxon>Papaver</taxon>
    </lineage>
</organism>
<dbReference type="STRING" id="3469.A0A4Y7LCE8"/>
<dbReference type="PRINTS" id="PR00304">
    <property type="entry name" value="TCOMPLEXTCP1"/>
</dbReference>
<dbReference type="GO" id="GO:0016887">
    <property type="term" value="F:ATP hydrolysis activity"/>
    <property type="evidence" value="ECO:0007669"/>
    <property type="project" value="InterPro"/>
</dbReference>
<dbReference type="GO" id="GO:0140662">
    <property type="term" value="F:ATP-dependent protein folding chaperone"/>
    <property type="evidence" value="ECO:0007669"/>
    <property type="project" value="InterPro"/>
</dbReference>
<keyword evidence="6 8" id="KW-0143">Chaperone</keyword>
<dbReference type="InterPro" id="IPR027410">
    <property type="entry name" value="TCP-1-like_intermed_sf"/>
</dbReference>
<accession>A0A4Y7LCE8</accession>
<dbReference type="AlphaFoldDB" id="A0A4Y7LCE8"/>
<dbReference type="OMA" id="ANILRPM"/>
<dbReference type="Pfam" id="PF00118">
    <property type="entry name" value="Cpn60_TCP1"/>
    <property type="match status" value="1"/>
</dbReference>
<proteinExistence type="inferred from homology"/>
<evidence type="ECO:0000313" key="10">
    <source>
        <dbReference type="Proteomes" id="UP000316621"/>
    </source>
</evidence>
<dbReference type="InterPro" id="IPR002194">
    <property type="entry name" value="Chaperonin_TCP-1_CS"/>
</dbReference>
<dbReference type="SUPFAM" id="SSF52029">
    <property type="entry name" value="GroEL apical domain-like"/>
    <property type="match status" value="1"/>
</dbReference>
<dbReference type="Gramene" id="RZC82896">
    <property type="protein sequence ID" value="RZC82896"/>
    <property type="gene ID" value="C5167_045681"/>
</dbReference>
<keyword evidence="4 8" id="KW-0547">Nucleotide-binding</keyword>
<dbReference type="PROSITE" id="PS00750">
    <property type="entry name" value="TCP1_1"/>
    <property type="match status" value="1"/>
</dbReference>
<evidence type="ECO:0000256" key="6">
    <source>
        <dbReference type="ARBA" id="ARBA00023186"/>
    </source>
</evidence>
<dbReference type="CDD" id="cd03341">
    <property type="entry name" value="TCP1_theta"/>
    <property type="match status" value="1"/>
</dbReference>
<dbReference type="GO" id="GO:0005737">
    <property type="term" value="C:cytoplasm"/>
    <property type="evidence" value="ECO:0007669"/>
    <property type="project" value="UniProtKB-SubCell"/>
</dbReference>
<reference evidence="9 10" key="1">
    <citation type="journal article" date="2018" name="Science">
        <title>The opium poppy genome and morphinan production.</title>
        <authorList>
            <person name="Guo L."/>
            <person name="Winzer T."/>
            <person name="Yang X."/>
            <person name="Li Y."/>
            <person name="Ning Z."/>
            <person name="He Z."/>
            <person name="Teodor R."/>
            <person name="Lu Y."/>
            <person name="Bowser T.A."/>
            <person name="Graham I.A."/>
            <person name="Ye K."/>
        </authorList>
    </citation>
    <scope>NUCLEOTIDE SEQUENCE [LARGE SCALE GENOMIC DNA]</scope>
    <source>
        <strain evidence="10">cv. HN1</strain>
        <tissue evidence="9">Leaves</tissue>
    </source>
</reference>
<evidence type="ECO:0000256" key="7">
    <source>
        <dbReference type="ARBA" id="ARBA00029602"/>
    </source>
</evidence>
<evidence type="ECO:0000256" key="3">
    <source>
        <dbReference type="ARBA" id="ARBA00022490"/>
    </source>
</evidence>
<keyword evidence="10" id="KW-1185">Reference proteome</keyword>